<feature type="compositionally biased region" description="Basic and acidic residues" evidence="7">
    <location>
        <begin position="495"/>
        <end position="504"/>
    </location>
</feature>
<dbReference type="PROSITE" id="PS00615">
    <property type="entry name" value="C_TYPE_LECTIN_1"/>
    <property type="match status" value="1"/>
</dbReference>
<keyword evidence="3" id="KW-0677">Repeat</keyword>
<dbReference type="InParanoid" id="E0VZZ6"/>
<dbReference type="FunCoup" id="E0VZZ6">
    <property type="interactions" value="13"/>
</dbReference>
<dbReference type="FunFam" id="2.10.70.10:FF:000112">
    <property type="entry name" value="Uncharacterized protein, isoform C"/>
    <property type="match status" value="1"/>
</dbReference>
<dbReference type="InterPro" id="IPR016186">
    <property type="entry name" value="C-type_lectin-like/link_sf"/>
</dbReference>
<dbReference type="InterPro" id="IPR035976">
    <property type="entry name" value="Sushi/SCR/CCP_sf"/>
</dbReference>
<evidence type="ECO:0000256" key="2">
    <source>
        <dbReference type="ARBA" id="ARBA00022729"/>
    </source>
</evidence>
<feature type="domain" description="Sushi" evidence="10">
    <location>
        <begin position="336"/>
        <end position="395"/>
    </location>
</feature>
<dbReference type="RefSeq" id="XP_002431690.1">
    <property type="nucleotide sequence ID" value="XM_002431645.1"/>
</dbReference>
<feature type="region of interest" description="Disordered" evidence="7">
    <location>
        <begin position="719"/>
        <end position="758"/>
    </location>
</feature>
<dbReference type="CTD" id="8235644"/>
<dbReference type="GeneID" id="8235644"/>
<dbReference type="EMBL" id="DS235854">
    <property type="protein sequence ID" value="EEB18952.1"/>
    <property type="molecule type" value="Genomic_DNA"/>
</dbReference>
<dbReference type="FunFam" id="2.60.120.260:FF:000101">
    <property type="entry name" value="uncharacterized protein LOC108094628 isoform X2"/>
    <property type="match status" value="1"/>
</dbReference>
<dbReference type="Gene3D" id="2.10.70.10">
    <property type="entry name" value="Complement Module, domain 1"/>
    <property type="match status" value="3"/>
</dbReference>
<dbReference type="Gene3D" id="3.10.100.10">
    <property type="entry name" value="Mannose-Binding Protein A, subunit A"/>
    <property type="match status" value="1"/>
</dbReference>
<dbReference type="HOGENOM" id="CLU_012987_0_0_1"/>
<comment type="caution">
    <text evidence="6">Lacks conserved residue(s) required for the propagation of feature annotation.</text>
</comment>
<keyword evidence="5 6" id="KW-1015">Disulfide bond</keyword>
<feature type="domain" description="Sushi" evidence="10">
    <location>
        <begin position="278"/>
        <end position="335"/>
    </location>
</feature>
<dbReference type="SMART" id="SM00607">
    <property type="entry name" value="FTP"/>
    <property type="match status" value="1"/>
</dbReference>
<accession>E0VZZ6</accession>
<feature type="domain" description="Sushi" evidence="10">
    <location>
        <begin position="396"/>
        <end position="456"/>
    </location>
</feature>
<feature type="disulfide bond" evidence="6">
    <location>
        <begin position="306"/>
        <end position="333"/>
    </location>
</feature>
<gene>
    <name evidence="12" type="primary">8235644</name>
    <name evidence="11" type="ORF">Phum_PHUM540850</name>
</gene>
<dbReference type="PROSITE" id="PS50041">
    <property type="entry name" value="C_TYPE_LECTIN_2"/>
    <property type="match status" value="1"/>
</dbReference>
<dbReference type="Proteomes" id="UP000009046">
    <property type="component" value="Unassembled WGS sequence"/>
</dbReference>
<feature type="disulfide bond" evidence="6">
    <location>
        <begin position="398"/>
        <end position="441"/>
    </location>
</feature>
<keyword evidence="1" id="KW-0479">Metal-binding</keyword>
<dbReference type="PROSITE" id="PS50923">
    <property type="entry name" value="SUSHI"/>
    <property type="match status" value="3"/>
</dbReference>
<evidence type="ECO:0000313" key="12">
    <source>
        <dbReference type="EnsemblMetazoa" id="PHUM540850-PA"/>
    </source>
</evidence>
<feature type="region of interest" description="Disordered" evidence="7">
    <location>
        <begin position="452"/>
        <end position="555"/>
    </location>
</feature>
<dbReference type="CDD" id="cd00033">
    <property type="entry name" value="CCP"/>
    <property type="match status" value="3"/>
</dbReference>
<keyword evidence="2" id="KW-0732">Signal</keyword>
<evidence type="ECO:0000259" key="9">
    <source>
        <dbReference type="PROSITE" id="PS50041"/>
    </source>
</evidence>
<dbReference type="VEuPathDB" id="VectorBase:PHUM540850"/>
<keyword evidence="8" id="KW-1133">Transmembrane helix</keyword>
<dbReference type="eggNOG" id="KOG4297">
    <property type="taxonomic scope" value="Eukaryota"/>
</dbReference>
<proteinExistence type="predicted"/>
<dbReference type="EnsemblMetazoa" id="PHUM540850-RA">
    <property type="protein sequence ID" value="PHUM540850-PA"/>
    <property type="gene ID" value="PHUM540850"/>
</dbReference>
<protein>
    <recommendedName>
        <fullName evidence="14">Sushi, von Willebrand factor type A, EGF and pentraxin domain-containing protein 1</fullName>
    </recommendedName>
</protein>
<evidence type="ECO:0000256" key="4">
    <source>
        <dbReference type="ARBA" id="ARBA00022837"/>
    </source>
</evidence>
<dbReference type="SMART" id="SM00034">
    <property type="entry name" value="CLECT"/>
    <property type="match status" value="1"/>
</dbReference>
<dbReference type="InterPro" id="IPR008979">
    <property type="entry name" value="Galactose-bd-like_sf"/>
</dbReference>
<dbReference type="SUPFAM" id="SSF49785">
    <property type="entry name" value="Galactose-binding domain-like"/>
    <property type="match status" value="1"/>
</dbReference>
<dbReference type="KEGG" id="phu:Phum_PHUM540850"/>
<feature type="transmembrane region" description="Helical" evidence="8">
    <location>
        <begin position="588"/>
        <end position="614"/>
    </location>
</feature>
<dbReference type="SUPFAM" id="SSF56436">
    <property type="entry name" value="C-type lectin-like"/>
    <property type="match status" value="1"/>
</dbReference>
<dbReference type="InterPro" id="IPR051277">
    <property type="entry name" value="SEZ6_CSMD_C4BPB_Regulators"/>
</dbReference>
<dbReference type="SMART" id="SM00032">
    <property type="entry name" value="CCP"/>
    <property type="match status" value="3"/>
</dbReference>
<keyword evidence="8" id="KW-0472">Membrane</keyword>
<dbReference type="CDD" id="cd00037">
    <property type="entry name" value="CLECT"/>
    <property type="match status" value="1"/>
</dbReference>
<organism>
    <name type="scientific">Pediculus humanus subsp. corporis</name>
    <name type="common">Body louse</name>
    <dbReference type="NCBI Taxonomy" id="121224"/>
    <lineage>
        <taxon>Eukaryota</taxon>
        <taxon>Metazoa</taxon>
        <taxon>Ecdysozoa</taxon>
        <taxon>Arthropoda</taxon>
        <taxon>Hexapoda</taxon>
        <taxon>Insecta</taxon>
        <taxon>Pterygota</taxon>
        <taxon>Neoptera</taxon>
        <taxon>Paraneoptera</taxon>
        <taxon>Psocodea</taxon>
        <taxon>Troctomorpha</taxon>
        <taxon>Phthiraptera</taxon>
        <taxon>Anoplura</taxon>
        <taxon>Pediculidae</taxon>
        <taxon>Pediculus</taxon>
    </lineage>
</organism>
<evidence type="ECO:0000256" key="3">
    <source>
        <dbReference type="ARBA" id="ARBA00022737"/>
    </source>
</evidence>
<feature type="region of interest" description="Disordered" evidence="7">
    <location>
        <begin position="662"/>
        <end position="699"/>
    </location>
</feature>
<reference evidence="11" key="1">
    <citation type="submission" date="2007-04" db="EMBL/GenBank/DDBJ databases">
        <title>Annotation of Pediculus humanus corporis strain USDA.</title>
        <authorList>
            <person name="Kirkness E."/>
            <person name="Hannick L."/>
            <person name="Hass B."/>
            <person name="Bruggner R."/>
            <person name="Lawson D."/>
            <person name="Bidwell S."/>
            <person name="Joardar V."/>
            <person name="Caler E."/>
            <person name="Walenz B."/>
            <person name="Inman J."/>
            <person name="Schobel S."/>
            <person name="Galinsky K."/>
            <person name="Amedeo P."/>
            <person name="Strausberg R."/>
        </authorList>
    </citation>
    <scope>NUCLEOTIDE SEQUENCE</scope>
    <source>
        <strain evidence="11">USDA</strain>
    </source>
</reference>
<dbReference type="Pfam" id="PF22633">
    <property type="entry name" value="F5_F8_type_C_2"/>
    <property type="match status" value="1"/>
</dbReference>
<reference evidence="12" key="3">
    <citation type="submission" date="2021-02" db="UniProtKB">
        <authorList>
            <consortium name="EnsemblMetazoa"/>
        </authorList>
    </citation>
    <scope>IDENTIFICATION</scope>
    <source>
        <strain evidence="12">USDA</strain>
    </source>
</reference>
<dbReference type="Gene3D" id="2.60.120.260">
    <property type="entry name" value="Galactose-binding domain-like"/>
    <property type="match status" value="1"/>
</dbReference>
<dbReference type="GO" id="GO:0046872">
    <property type="term" value="F:metal ion binding"/>
    <property type="evidence" value="ECO:0007669"/>
    <property type="project" value="UniProtKB-KW"/>
</dbReference>
<evidence type="ECO:0000256" key="6">
    <source>
        <dbReference type="PROSITE-ProRule" id="PRU00302"/>
    </source>
</evidence>
<sequence>MQISTEQDGIPQKAIDGSTSAFFNLDTCTLTRPERSPWWYVNLLEPYMVQLVRLDFGKRCCGKNQPATIVVRVGNNRPDLGTNPICNRFTGHLEEGKPLFLPCNPPMPGAFVSVHLEGPTASQLSICEAFVYTDQALPIERCPQFRDQPPGSTATYNGKCYIFYNRQPLNFRDALNFCRSRSGTLVDESNPALQGFISWELWRRHRSDTSSQYWMGAVRDPQDRSNWKWLDGEDVTVSFWNLPGGNEDCARYDGSKGWLWSDTNCNANLNFICQHQPKSCGKPEQPPNSTMVAKNFNVGATVDYECDEGHLLIGPASRLCLPTGFYNEFPPVCKRVTCGFPAGINNGGYKLLNGTVSYLSHVLYACDEGYDMVGRARLVCDIDERWNGPPPRCEPILCEPPPEIENGEFFMSNNISIAGTVVEYSCNSRKFKLVGSKKIVCLPIGQYDKPPPSCKEESTRPIGIVGVPNKPTSKATVRPPRLPLATQPPLSQPPKTDREYEGIVRRPTKIPTSGTFVTTEKSHFSPTLRTSSTKPSETKNNPHVTAGHPQENEIPDSVNIRSDVQSNVNIPSSVEEDRRETAGARLNLGAIISLGVFGGFVFLAAVVTTIVILIRRNRSATTHYRHRASPDCNTVASYDSSSSESHGGLNRYYRQAWENLHSTTTSGKGGAKPNYRRKEPTNDTMAYSSKGRRMSDGMRDGSEIVVNEVTSVKPSGFVDKKRHHHHHHHHHQHNQHSNSKDDWRQQGPPRSTPQHKRY</sequence>
<dbReference type="FunFam" id="3.10.100.10:FF:000089">
    <property type="entry name" value="Uncharacterized protein, isoform C"/>
    <property type="match status" value="1"/>
</dbReference>
<evidence type="ECO:0000256" key="5">
    <source>
        <dbReference type="ARBA" id="ARBA00023157"/>
    </source>
</evidence>
<dbReference type="AlphaFoldDB" id="E0VZZ6"/>
<dbReference type="InterPro" id="IPR018378">
    <property type="entry name" value="C-type_lectin_CS"/>
</dbReference>
<dbReference type="EMBL" id="AAZO01006570">
    <property type="status" value="NOT_ANNOTATED_CDS"/>
    <property type="molecule type" value="Genomic_DNA"/>
</dbReference>
<dbReference type="InterPro" id="IPR000436">
    <property type="entry name" value="Sushi_SCR_CCP_dom"/>
</dbReference>
<dbReference type="OrthoDB" id="547680at2759"/>
<keyword evidence="6" id="KW-0768">Sushi</keyword>
<reference evidence="11" key="2">
    <citation type="submission" date="2007-04" db="EMBL/GenBank/DDBJ databases">
        <title>The genome of the human body louse.</title>
        <authorList>
            <consortium name="The Human Body Louse Genome Consortium"/>
            <person name="Kirkness E."/>
            <person name="Walenz B."/>
            <person name="Hass B."/>
            <person name="Bruggner R."/>
            <person name="Strausberg R."/>
        </authorList>
    </citation>
    <scope>NUCLEOTIDE SEQUENCE</scope>
    <source>
        <strain evidence="11">USDA</strain>
    </source>
</reference>
<feature type="domain" description="C-type lectin" evidence="9">
    <location>
        <begin position="156"/>
        <end position="274"/>
    </location>
</feature>
<keyword evidence="8" id="KW-0812">Transmembrane</keyword>
<name>E0VZZ6_PEDHC</name>
<dbReference type="SUPFAM" id="SSF57535">
    <property type="entry name" value="Complement control module/SCR domain"/>
    <property type="match status" value="3"/>
</dbReference>
<dbReference type="OMA" id="LWSDTPC"/>
<dbReference type="Pfam" id="PF00059">
    <property type="entry name" value="Lectin_C"/>
    <property type="match status" value="1"/>
</dbReference>
<dbReference type="Pfam" id="PF00084">
    <property type="entry name" value="Sushi"/>
    <property type="match status" value="3"/>
</dbReference>
<evidence type="ECO:0000313" key="13">
    <source>
        <dbReference type="Proteomes" id="UP000009046"/>
    </source>
</evidence>
<dbReference type="InterPro" id="IPR001304">
    <property type="entry name" value="C-type_lectin-like"/>
</dbReference>
<evidence type="ECO:0000256" key="8">
    <source>
        <dbReference type="SAM" id="Phobius"/>
    </source>
</evidence>
<dbReference type="STRING" id="121224.E0VZZ6"/>
<keyword evidence="4" id="KW-0106">Calcium</keyword>
<evidence type="ECO:0000313" key="11">
    <source>
        <dbReference type="EMBL" id="EEB18952.1"/>
    </source>
</evidence>
<evidence type="ECO:0000256" key="7">
    <source>
        <dbReference type="SAM" id="MobiDB-lite"/>
    </source>
</evidence>
<dbReference type="PANTHER" id="PTHR45656:SF4">
    <property type="entry name" value="PROTEIN CBR-CLEC-78"/>
    <property type="match status" value="1"/>
</dbReference>
<dbReference type="PANTHER" id="PTHR45656">
    <property type="entry name" value="PROTEIN CBR-CLEC-78"/>
    <property type="match status" value="1"/>
</dbReference>
<evidence type="ECO:0008006" key="14">
    <source>
        <dbReference type="Google" id="ProtNLM"/>
    </source>
</evidence>
<feature type="compositionally biased region" description="Polar residues" evidence="7">
    <location>
        <begin position="510"/>
        <end position="543"/>
    </location>
</feature>
<dbReference type="InterPro" id="IPR006585">
    <property type="entry name" value="FTP1"/>
</dbReference>
<evidence type="ECO:0000256" key="1">
    <source>
        <dbReference type="ARBA" id="ARBA00022723"/>
    </source>
</evidence>
<evidence type="ECO:0000259" key="10">
    <source>
        <dbReference type="PROSITE" id="PS50923"/>
    </source>
</evidence>
<feature type="compositionally biased region" description="Basic residues" evidence="7">
    <location>
        <begin position="720"/>
        <end position="734"/>
    </location>
</feature>
<keyword evidence="13" id="KW-1185">Reference proteome</keyword>
<dbReference type="InterPro" id="IPR016187">
    <property type="entry name" value="CTDL_fold"/>
</dbReference>
<feature type="disulfide bond" evidence="6">
    <location>
        <begin position="366"/>
        <end position="393"/>
    </location>
</feature>